<dbReference type="Proteomes" id="UP000217790">
    <property type="component" value="Unassembled WGS sequence"/>
</dbReference>
<evidence type="ECO:0000313" key="2">
    <source>
        <dbReference type="Proteomes" id="UP000217790"/>
    </source>
</evidence>
<organism evidence="1 2">
    <name type="scientific">Armillaria gallica</name>
    <name type="common">Bulbous honey fungus</name>
    <name type="synonym">Armillaria bulbosa</name>
    <dbReference type="NCBI Taxonomy" id="47427"/>
    <lineage>
        <taxon>Eukaryota</taxon>
        <taxon>Fungi</taxon>
        <taxon>Dikarya</taxon>
        <taxon>Basidiomycota</taxon>
        <taxon>Agaricomycotina</taxon>
        <taxon>Agaricomycetes</taxon>
        <taxon>Agaricomycetidae</taxon>
        <taxon>Agaricales</taxon>
        <taxon>Marasmiineae</taxon>
        <taxon>Physalacriaceae</taxon>
        <taxon>Armillaria</taxon>
    </lineage>
</organism>
<dbReference type="OrthoDB" id="2832959at2759"/>
<accession>A0A2H3DFG6</accession>
<dbReference type="OMA" id="QIRFRIT"/>
<protein>
    <submittedName>
        <fullName evidence="1">Uncharacterized protein</fullName>
    </submittedName>
</protein>
<evidence type="ECO:0000313" key="1">
    <source>
        <dbReference type="EMBL" id="PBK87837.1"/>
    </source>
</evidence>
<sequence length="319" mass="36697">MHSFKLARLWSQFSLSSLSSSSVRPSLSCMHRRYISVFLSNEPAEPASKPVEPEQLMTFDPRSLSPHNFRDISHQKIFVFPGAKRSAIHYERRRIEGKSFYTTFPDNTKGFLYYWTHPDLPPTSGQIRFRITKTNNPQDFDRGRDFCLPSGIPWHMTLAHLAGKKPYAGVCDILVRDGLVTRDAIEKLRSCSESVRLMPRQATVITSPDEVFPICLPLLNPTVYLAAAGESKQVRKIRIEFRKNEKIYNFIEPGKQVFTLVQFVYPEKYARNDWVPHLRIAHVYATDGPVTAGVPSSIKPRAMYPRRDFIAWCKEFNQA</sequence>
<keyword evidence="2" id="KW-1185">Reference proteome</keyword>
<reference evidence="2" key="1">
    <citation type="journal article" date="2017" name="Nat. Ecol. Evol.">
        <title>Genome expansion and lineage-specific genetic innovations in the forest pathogenic fungi Armillaria.</title>
        <authorList>
            <person name="Sipos G."/>
            <person name="Prasanna A.N."/>
            <person name="Walter M.C."/>
            <person name="O'Connor E."/>
            <person name="Balint B."/>
            <person name="Krizsan K."/>
            <person name="Kiss B."/>
            <person name="Hess J."/>
            <person name="Varga T."/>
            <person name="Slot J."/>
            <person name="Riley R."/>
            <person name="Boka B."/>
            <person name="Rigling D."/>
            <person name="Barry K."/>
            <person name="Lee J."/>
            <person name="Mihaltcheva S."/>
            <person name="LaButti K."/>
            <person name="Lipzen A."/>
            <person name="Waldron R."/>
            <person name="Moloney N.M."/>
            <person name="Sperisen C."/>
            <person name="Kredics L."/>
            <person name="Vagvoelgyi C."/>
            <person name="Patrignani A."/>
            <person name="Fitzpatrick D."/>
            <person name="Nagy I."/>
            <person name="Doyle S."/>
            <person name="Anderson J.B."/>
            <person name="Grigoriev I.V."/>
            <person name="Gueldener U."/>
            <person name="Muensterkoetter M."/>
            <person name="Nagy L.G."/>
        </authorList>
    </citation>
    <scope>NUCLEOTIDE SEQUENCE [LARGE SCALE GENOMIC DNA]</scope>
    <source>
        <strain evidence="2">Ar21-2</strain>
    </source>
</reference>
<name>A0A2H3DFG6_ARMGA</name>
<dbReference type="InParanoid" id="A0A2H3DFG6"/>
<dbReference type="EMBL" id="KZ293676">
    <property type="protein sequence ID" value="PBK87837.1"/>
    <property type="molecule type" value="Genomic_DNA"/>
</dbReference>
<dbReference type="AlphaFoldDB" id="A0A2H3DFG6"/>
<proteinExistence type="predicted"/>
<gene>
    <name evidence="1" type="ORF">ARMGADRAFT_1065828</name>
</gene>